<dbReference type="Proteomes" id="UP000249432">
    <property type="component" value="Unassembled WGS sequence"/>
</dbReference>
<reference evidence="3 4" key="1">
    <citation type="submission" date="2017-08" db="EMBL/GenBank/DDBJ databases">
        <title>Infants hospitalized years apart are colonized by the same room-sourced microbial strains.</title>
        <authorList>
            <person name="Brooks B."/>
            <person name="Olm M.R."/>
            <person name="Firek B.A."/>
            <person name="Baker R."/>
            <person name="Thomas B.C."/>
            <person name="Morowitz M.J."/>
            <person name="Banfield J.F."/>
        </authorList>
    </citation>
    <scope>NUCLEOTIDE SEQUENCE [LARGE SCALE GENOMIC DNA]</scope>
    <source>
        <strain evidence="3">S2_003_000_R1_3</strain>
    </source>
</reference>
<dbReference type="RefSeq" id="WP_303734447.1">
    <property type="nucleotide sequence ID" value="NZ_CAKZHK010000010.1"/>
</dbReference>
<accession>A0A2W5SSE7</accession>
<gene>
    <name evidence="3" type="ORF">DI525_03735</name>
</gene>
<evidence type="ECO:0000313" key="3">
    <source>
        <dbReference type="EMBL" id="PZR05762.1"/>
    </source>
</evidence>
<organism evidence="3 4">
    <name type="scientific">Corynebacterium kroppenstedtii</name>
    <dbReference type="NCBI Taxonomy" id="161879"/>
    <lineage>
        <taxon>Bacteria</taxon>
        <taxon>Bacillati</taxon>
        <taxon>Actinomycetota</taxon>
        <taxon>Actinomycetes</taxon>
        <taxon>Mycobacteriales</taxon>
        <taxon>Corynebacteriaceae</taxon>
        <taxon>Corynebacterium</taxon>
    </lineage>
</organism>
<feature type="signal peptide" evidence="2">
    <location>
        <begin position="1"/>
        <end position="26"/>
    </location>
</feature>
<feature type="chain" id="PRO_5038751454" description="Secreted protein" evidence="2">
    <location>
        <begin position="27"/>
        <end position="200"/>
    </location>
</feature>
<feature type="region of interest" description="Disordered" evidence="1">
    <location>
        <begin position="29"/>
        <end position="64"/>
    </location>
</feature>
<dbReference type="AlphaFoldDB" id="A0A2W5SSE7"/>
<evidence type="ECO:0000256" key="1">
    <source>
        <dbReference type="SAM" id="MobiDB-lite"/>
    </source>
</evidence>
<evidence type="ECO:0008006" key="5">
    <source>
        <dbReference type="Google" id="ProtNLM"/>
    </source>
</evidence>
<keyword evidence="2" id="KW-0732">Signal</keyword>
<comment type="caution">
    <text evidence="3">The sequence shown here is derived from an EMBL/GenBank/DDBJ whole genome shotgun (WGS) entry which is preliminary data.</text>
</comment>
<evidence type="ECO:0000313" key="4">
    <source>
        <dbReference type="Proteomes" id="UP000249432"/>
    </source>
</evidence>
<protein>
    <recommendedName>
        <fullName evidence="5">Secreted protein</fullName>
    </recommendedName>
</protein>
<evidence type="ECO:0000256" key="2">
    <source>
        <dbReference type="SAM" id="SignalP"/>
    </source>
</evidence>
<name>A0A2W5SSE7_9CORY</name>
<sequence length="200" mass="21109">MNTRLTRRLAAATLSLAIPLSGTVVAQAKPMQSDSGVTSGKTVQPSGSNASGSHRVQPHQSELTPEQLREAYSELNDSDLPRRPITEDGHRMVAFTLSSGGELALPDFDSPQPYVSGGRNGLSGFWLKFTPREQDLIISGGGFALGAGICAIPAVGQAACIVVGAIITAASWAISSYGKCESRLHIDFGWDGKRRGVRCI</sequence>
<proteinExistence type="predicted"/>
<feature type="compositionally biased region" description="Polar residues" evidence="1">
    <location>
        <begin position="30"/>
        <end position="64"/>
    </location>
</feature>
<dbReference type="EMBL" id="QFRA01000005">
    <property type="protein sequence ID" value="PZR05762.1"/>
    <property type="molecule type" value="Genomic_DNA"/>
</dbReference>